<evidence type="ECO:0000313" key="3">
    <source>
        <dbReference type="Proteomes" id="UP000184518"/>
    </source>
</evidence>
<reference evidence="3" key="1">
    <citation type="submission" date="2016-11" db="EMBL/GenBank/DDBJ databases">
        <authorList>
            <person name="Varghese N."/>
            <person name="Submissions S."/>
        </authorList>
    </citation>
    <scope>NUCLEOTIDE SEQUENCE [LARGE SCALE GENOMIC DNA]</scope>
    <source>
        <strain evidence="3">DSM 27619</strain>
    </source>
</reference>
<feature type="signal peptide" evidence="1">
    <location>
        <begin position="1"/>
        <end position="24"/>
    </location>
</feature>
<dbReference type="Proteomes" id="UP000184518">
    <property type="component" value="Unassembled WGS sequence"/>
</dbReference>
<organism evidence="2 3">
    <name type="scientific">Chryseobacterium arachidis</name>
    <dbReference type="NCBI Taxonomy" id="1416778"/>
    <lineage>
        <taxon>Bacteria</taxon>
        <taxon>Pseudomonadati</taxon>
        <taxon>Bacteroidota</taxon>
        <taxon>Flavobacteriia</taxon>
        <taxon>Flavobacteriales</taxon>
        <taxon>Weeksellaceae</taxon>
        <taxon>Chryseobacterium group</taxon>
        <taxon>Chryseobacterium</taxon>
    </lineage>
</organism>
<dbReference type="STRING" id="1416778.SAMN05443633_11375"/>
<keyword evidence="1" id="KW-0732">Signal</keyword>
<dbReference type="AlphaFoldDB" id="A0A1M5IUP4"/>
<proteinExistence type="predicted"/>
<feature type="chain" id="PRO_5012409334" description="Intein N-terminal splicing region" evidence="1">
    <location>
        <begin position="25"/>
        <end position="169"/>
    </location>
</feature>
<keyword evidence="3" id="KW-1185">Reference proteome</keyword>
<evidence type="ECO:0008006" key="4">
    <source>
        <dbReference type="Google" id="ProtNLM"/>
    </source>
</evidence>
<evidence type="ECO:0000256" key="1">
    <source>
        <dbReference type="SAM" id="SignalP"/>
    </source>
</evidence>
<sequence length="169" mass="19899">MKQFKLVQFLFLILLSGIGNMAFAQEKEIVKILNRELKKEVKNQIKSSNFNGDTIRIIEEFSITKDKKLTFTIKKTSPNFTGYQIIKQEVPLNKILKIAKDLQIILETERNAVSETFITFNEEKKEEKLQGSMFFVYLTIEKRNEHLGDELQKAFEKAGYKVTKEYWYD</sequence>
<protein>
    <recommendedName>
        <fullName evidence="4">Intein N-terminal splicing region</fullName>
    </recommendedName>
</protein>
<evidence type="ECO:0000313" key="2">
    <source>
        <dbReference type="EMBL" id="SHG32037.1"/>
    </source>
</evidence>
<dbReference type="RefSeq" id="WP_072961932.1">
    <property type="nucleotide sequence ID" value="NZ_FQUT01000013.1"/>
</dbReference>
<accession>A0A1M5IUP4</accession>
<gene>
    <name evidence="2" type="ORF">SAMN05443633_11375</name>
</gene>
<dbReference type="OrthoDB" id="1364336at2"/>
<name>A0A1M5IUP4_9FLAO</name>
<dbReference type="EMBL" id="FQUT01000013">
    <property type="protein sequence ID" value="SHG32037.1"/>
    <property type="molecule type" value="Genomic_DNA"/>
</dbReference>